<gene>
    <name evidence="4" type="ORF">FIBSPDRAFT_656022</name>
</gene>
<dbReference type="InterPro" id="IPR000182">
    <property type="entry name" value="GNAT_dom"/>
</dbReference>
<dbReference type="CDD" id="cd04301">
    <property type="entry name" value="NAT_SF"/>
    <property type="match status" value="1"/>
</dbReference>
<dbReference type="SUPFAM" id="SSF55729">
    <property type="entry name" value="Acyl-CoA N-acyltransferases (Nat)"/>
    <property type="match status" value="1"/>
</dbReference>
<dbReference type="InterPro" id="IPR016181">
    <property type="entry name" value="Acyl_CoA_acyltransferase"/>
</dbReference>
<dbReference type="OrthoDB" id="2744543at2759"/>
<dbReference type="PANTHER" id="PTHR43626">
    <property type="entry name" value="ACYL-COA N-ACYLTRANSFERASE"/>
    <property type="match status" value="1"/>
</dbReference>
<dbReference type="GO" id="GO:0005737">
    <property type="term" value="C:cytoplasm"/>
    <property type="evidence" value="ECO:0007669"/>
    <property type="project" value="TreeGrafter"/>
</dbReference>
<dbReference type="Proteomes" id="UP000076532">
    <property type="component" value="Unassembled WGS sequence"/>
</dbReference>
<dbReference type="Pfam" id="PF00583">
    <property type="entry name" value="Acetyltransf_1"/>
    <property type="match status" value="1"/>
</dbReference>
<dbReference type="Gene3D" id="3.40.630.30">
    <property type="match status" value="1"/>
</dbReference>
<dbReference type="UniPathway" id="UPA00113">
    <property type="reaction ID" value="UER00529"/>
</dbReference>
<keyword evidence="2" id="KW-0012">Acyltransferase</keyword>
<protein>
    <submittedName>
        <fullName evidence="4">GCN5-related N-acetyltransferase</fullName>
    </submittedName>
</protein>
<dbReference type="AlphaFoldDB" id="A0A166IMD4"/>
<name>A0A166IMD4_9AGAM</name>
<accession>A0A166IMD4</accession>
<dbReference type="GO" id="GO:0006048">
    <property type="term" value="P:UDP-N-acetylglucosamine biosynthetic process"/>
    <property type="evidence" value="ECO:0007669"/>
    <property type="project" value="UniProtKB-UniPathway"/>
</dbReference>
<keyword evidence="5" id="KW-1185">Reference proteome</keyword>
<feature type="domain" description="N-acetyltransferase" evidence="3">
    <location>
        <begin position="1"/>
        <end position="132"/>
    </location>
</feature>
<evidence type="ECO:0000259" key="3">
    <source>
        <dbReference type="PROSITE" id="PS51186"/>
    </source>
</evidence>
<dbReference type="EMBL" id="KV417559">
    <property type="protein sequence ID" value="KZP19981.1"/>
    <property type="molecule type" value="Genomic_DNA"/>
</dbReference>
<dbReference type="GO" id="GO:0008080">
    <property type="term" value="F:N-acetyltransferase activity"/>
    <property type="evidence" value="ECO:0007669"/>
    <property type="project" value="InterPro"/>
</dbReference>
<evidence type="ECO:0000313" key="4">
    <source>
        <dbReference type="EMBL" id="KZP19981.1"/>
    </source>
</evidence>
<proteinExistence type="predicted"/>
<evidence type="ECO:0000256" key="1">
    <source>
        <dbReference type="ARBA" id="ARBA00022679"/>
    </source>
</evidence>
<evidence type="ECO:0000313" key="5">
    <source>
        <dbReference type="Proteomes" id="UP000076532"/>
    </source>
</evidence>
<feature type="non-terminal residue" evidence="4">
    <location>
        <position position="132"/>
    </location>
</feature>
<organism evidence="4 5">
    <name type="scientific">Athelia psychrophila</name>
    <dbReference type="NCBI Taxonomy" id="1759441"/>
    <lineage>
        <taxon>Eukaryota</taxon>
        <taxon>Fungi</taxon>
        <taxon>Dikarya</taxon>
        <taxon>Basidiomycota</taxon>
        <taxon>Agaricomycotina</taxon>
        <taxon>Agaricomycetes</taxon>
        <taxon>Agaricomycetidae</taxon>
        <taxon>Atheliales</taxon>
        <taxon>Atheliaceae</taxon>
        <taxon>Athelia</taxon>
    </lineage>
</organism>
<evidence type="ECO:0000256" key="2">
    <source>
        <dbReference type="ARBA" id="ARBA00023315"/>
    </source>
</evidence>
<sequence length="132" mass="14091">MDAYAVRHEIPSVQDYCYLRKATGLSGKAATAAAVGLPNSLFAVQIHGEPLCIGMARVIGDGGLWFQIVDVAVHPAHQGHGLGIRLMKEVEDWLVANVPQSGRVGLVAESKAQSLYEKFAFRDSAPGSVMMA</sequence>
<reference evidence="4 5" key="1">
    <citation type="journal article" date="2016" name="Mol. Biol. Evol.">
        <title>Comparative Genomics of Early-Diverging Mushroom-Forming Fungi Provides Insights into the Origins of Lignocellulose Decay Capabilities.</title>
        <authorList>
            <person name="Nagy L.G."/>
            <person name="Riley R."/>
            <person name="Tritt A."/>
            <person name="Adam C."/>
            <person name="Daum C."/>
            <person name="Floudas D."/>
            <person name="Sun H."/>
            <person name="Yadav J.S."/>
            <person name="Pangilinan J."/>
            <person name="Larsson K.H."/>
            <person name="Matsuura K."/>
            <person name="Barry K."/>
            <person name="Labutti K."/>
            <person name="Kuo R."/>
            <person name="Ohm R.A."/>
            <person name="Bhattacharya S.S."/>
            <person name="Shirouzu T."/>
            <person name="Yoshinaga Y."/>
            <person name="Martin F.M."/>
            <person name="Grigoriev I.V."/>
            <person name="Hibbett D.S."/>
        </authorList>
    </citation>
    <scope>NUCLEOTIDE SEQUENCE [LARGE SCALE GENOMIC DNA]</scope>
    <source>
        <strain evidence="4 5">CBS 109695</strain>
    </source>
</reference>
<keyword evidence="1" id="KW-0808">Transferase</keyword>
<dbReference type="InterPro" id="IPR045039">
    <property type="entry name" value="NSI-like"/>
</dbReference>
<dbReference type="PROSITE" id="PS51186">
    <property type="entry name" value="GNAT"/>
    <property type="match status" value="1"/>
</dbReference>
<dbReference type="PANTHER" id="PTHR43626:SF4">
    <property type="entry name" value="GCN5-RELATED N-ACETYLTRANSFERASE 2, CHLOROPLASTIC"/>
    <property type="match status" value="1"/>
</dbReference>
<dbReference type="STRING" id="436010.A0A166IMD4"/>